<dbReference type="AlphaFoldDB" id="A0A314L8T8"/>
<evidence type="ECO:0000313" key="1">
    <source>
        <dbReference type="EMBL" id="OIT38080.1"/>
    </source>
</evidence>
<comment type="caution">
    <text evidence="1">The sequence shown here is derived from an EMBL/GenBank/DDBJ whole genome shotgun (WGS) entry which is preliminary data.</text>
</comment>
<feature type="non-terminal residue" evidence="1">
    <location>
        <position position="1"/>
    </location>
</feature>
<accession>A0A314L8T8</accession>
<dbReference type="Proteomes" id="UP000187609">
    <property type="component" value="Unassembled WGS sequence"/>
</dbReference>
<protein>
    <submittedName>
        <fullName evidence="1">Nascent polypeptide-associated complex subunit beta</fullName>
    </submittedName>
</protein>
<dbReference type="PANTHER" id="PTHR10351">
    <property type="entry name" value="TRANSCRIPTION FACTOR BTF3 FAMILY MEMBER"/>
    <property type="match status" value="1"/>
</dbReference>
<keyword evidence="2" id="KW-1185">Reference proteome</keyword>
<reference evidence="1" key="1">
    <citation type="submission" date="2016-11" db="EMBL/GenBank/DDBJ databases">
        <title>The genome of Nicotiana attenuata.</title>
        <authorList>
            <person name="Xu S."/>
            <person name="Brockmoeller T."/>
            <person name="Gaquerel E."/>
            <person name="Navarro A."/>
            <person name="Kuhl H."/>
            <person name="Gase K."/>
            <person name="Ling Z."/>
            <person name="Zhou W."/>
            <person name="Kreitzer C."/>
            <person name="Stanke M."/>
            <person name="Tang H."/>
            <person name="Lyons E."/>
            <person name="Pandey P."/>
            <person name="Pandey S.P."/>
            <person name="Timmermann B."/>
            <person name="Baldwin I.T."/>
        </authorList>
    </citation>
    <scope>NUCLEOTIDE SEQUENCE [LARGE SCALE GENOMIC DNA]</scope>
    <source>
        <strain evidence="1">UT</strain>
    </source>
</reference>
<gene>
    <name evidence="1" type="ORF">A4A49_51409</name>
</gene>
<dbReference type="STRING" id="49451.A0A314L8T8"/>
<dbReference type="EMBL" id="MJEQ01000240">
    <property type="protein sequence ID" value="OIT38080.1"/>
    <property type="molecule type" value="Genomic_DNA"/>
</dbReference>
<evidence type="ECO:0000313" key="2">
    <source>
        <dbReference type="Proteomes" id="UP000187609"/>
    </source>
</evidence>
<dbReference type="InterPro" id="IPR039370">
    <property type="entry name" value="BTF3"/>
</dbReference>
<organism evidence="1 2">
    <name type="scientific">Nicotiana attenuata</name>
    <name type="common">Coyote tobacco</name>
    <dbReference type="NCBI Taxonomy" id="49451"/>
    <lineage>
        <taxon>Eukaryota</taxon>
        <taxon>Viridiplantae</taxon>
        <taxon>Streptophyta</taxon>
        <taxon>Embryophyta</taxon>
        <taxon>Tracheophyta</taxon>
        <taxon>Spermatophyta</taxon>
        <taxon>Magnoliopsida</taxon>
        <taxon>eudicotyledons</taxon>
        <taxon>Gunneridae</taxon>
        <taxon>Pentapetalae</taxon>
        <taxon>asterids</taxon>
        <taxon>lamiids</taxon>
        <taxon>Solanales</taxon>
        <taxon>Solanaceae</taxon>
        <taxon>Nicotianoideae</taxon>
        <taxon>Nicotianeae</taxon>
        <taxon>Nicotiana</taxon>
    </lineage>
</organism>
<name>A0A314L8T8_NICAT</name>
<proteinExistence type="predicted"/>
<dbReference type="Gramene" id="OIT38080">
    <property type="protein sequence ID" value="OIT38080"/>
    <property type="gene ID" value="A4A49_51409"/>
</dbReference>
<sequence length="100" mass="10667">RAATPADLTLEFVKLGMSFPFSYCSCDISTLRLLAEEMFARLGPDNLENLKKLAEQFHKQAPIAAPSTGAPEGVAADNEVPELVAGQTFEAADAEEGHTS</sequence>
<dbReference type="SMR" id="A0A314L8T8"/>